<evidence type="ECO:0000313" key="2">
    <source>
        <dbReference type="Proteomes" id="UP000185655"/>
    </source>
</evidence>
<dbReference type="InterPro" id="IPR010995">
    <property type="entry name" value="DNA_repair_Rad51/TF_NusA_a-hlx"/>
</dbReference>
<dbReference type="Gene3D" id="1.10.150.20">
    <property type="entry name" value="5' to 3' exonuclease, C-terminal subdomain"/>
    <property type="match status" value="1"/>
</dbReference>
<dbReference type="GO" id="GO:0000166">
    <property type="term" value="F:nucleotide binding"/>
    <property type="evidence" value="ECO:0007669"/>
    <property type="project" value="InterPro"/>
</dbReference>
<dbReference type="AlphaFoldDB" id="A0A1K2H4B2"/>
<name>A0A1K2H4B2_9LACT</name>
<gene>
    <name evidence="1" type="ORF">SAMN02746068_00243</name>
</gene>
<dbReference type="OrthoDB" id="9790407at2"/>
<dbReference type="InterPro" id="IPR021725">
    <property type="entry name" value="Cdd1"/>
</dbReference>
<accession>A0A1K2H4B2</accession>
<dbReference type="SUPFAM" id="SSF47794">
    <property type="entry name" value="Rad51 N-terminal domain-like"/>
    <property type="match status" value="1"/>
</dbReference>
<dbReference type="Pfam" id="PF11731">
    <property type="entry name" value="Cdd1"/>
    <property type="match status" value="1"/>
</dbReference>
<sequence length="86" mass="9581">MTSDLMNIPGIGVKMSNHLIKAGFPTIASLRGHSPEEIYAADCLAQGLGEGELDRCVLYTYRLAVTYANHDGELPADKQNWWDWKD</sequence>
<dbReference type="STRING" id="1122154.SAMN02746068_00243"/>
<dbReference type="Proteomes" id="UP000185655">
    <property type="component" value="Unassembled WGS sequence"/>
</dbReference>
<reference evidence="1 2" key="1">
    <citation type="submission" date="2016-11" db="EMBL/GenBank/DDBJ databases">
        <authorList>
            <person name="Jaros S."/>
            <person name="Januszkiewicz K."/>
            <person name="Wedrychowicz H."/>
        </authorList>
    </citation>
    <scope>NUCLEOTIDE SEQUENCE [LARGE SCALE GENOMIC DNA]</scope>
    <source>
        <strain evidence="1 2">DSM 22330</strain>
    </source>
</reference>
<organism evidence="1 2">
    <name type="scientific">Pseudolactococcus chungangensis CAU 28 = DSM 22330</name>
    <dbReference type="NCBI Taxonomy" id="1122154"/>
    <lineage>
        <taxon>Bacteria</taxon>
        <taxon>Bacillati</taxon>
        <taxon>Bacillota</taxon>
        <taxon>Bacilli</taxon>
        <taxon>Lactobacillales</taxon>
        <taxon>Streptococcaceae</taxon>
        <taxon>Pseudolactococcus</taxon>
    </lineage>
</organism>
<evidence type="ECO:0000313" key="1">
    <source>
        <dbReference type="EMBL" id="SFZ70535.1"/>
    </source>
</evidence>
<protein>
    <submittedName>
        <fullName evidence="1">Pathogenicity locus</fullName>
    </submittedName>
</protein>
<dbReference type="EMBL" id="FPKS01000001">
    <property type="protein sequence ID" value="SFZ70535.1"/>
    <property type="molecule type" value="Genomic_DNA"/>
</dbReference>
<dbReference type="RefSeq" id="WP_031365575.1">
    <property type="nucleotide sequence ID" value="NZ_FPKS01000001.1"/>
</dbReference>
<proteinExistence type="predicted"/>